<dbReference type="EMBL" id="QMDX01000006">
    <property type="protein sequence ID" value="TSD13711.1"/>
    <property type="molecule type" value="Genomic_DNA"/>
</dbReference>
<keyword evidence="3" id="KW-1185">Reference proteome</keyword>
<organism evidence="2 3">
    <name type="scientific">Haloglomus irregulare</name>
    <dbReference type="NCBI Taxonomy" id="2234134"/>
    <lineage>
        <taxon>Archaea</taxon>
        <taxon>Methanobacteriati</taxon>
        <taxon>Methanobacteriota</taxon>
        <taxon>Stenosarchaea group</taxon>
        <taxon>Halobacteria</taxon>
        <taxon>Halobacteriales</taxon>
        <taxon>Natronomonadaceae</taxon>
        <taxon>Haloglomus</taxon>
    </lineage>
</organism>
<comment type="caution">
    <text evidence="2">The sequence shown here is derived from an EMBL/GenBank/DDBJ whole genome shotgun (WGS) entry which is preliminary data.</text>
</comment>
<gene>
    <name evidence="2" type="ORF">DP107_11120</name>
</gene>
<feature type="transmembrane region" description="Helical" evidence="1">
    <location>
        <begin position="12"/>
        <end position="37"/>
    </location>
</feature>
<reference evidence="2 3" key="1">
    <citation type="submission" date="2018-06" db="EMBL/GenBank/DDBJ databases">
        <title>Natronomonas sp. F16-60 a new haloarchaeon isolated from a solar saltern of Isla Cristina, Huelva, Spain.</title>
        <authorList>
            <person name="Duran-Viseras A."/>
            <person name="Sanchez-Porro C."/>
            <person name="Ventosa A."/>
        </authorList>
    </citation>
    <scope>NUCLEOTIDE SEQUENCE [LARGE SCALE GENOMIC DNA]</scope>
    <source>
        <strain evidence="2 3">F16-60</strain>
    </source>
</reference>
<evidence type="ECO:0000256" key="1">
    <source>
        <dbReference type="SAM" id="Phobius"/>
    </source>
</evidence>
<dbReference type="Pfam" id="PF17647">
    <property type="entry name" value="DUF5518"/>
    <property type="match status" value="1"/>
</dbReference>
<keyword evidence="1" id="KW-0812">Transmembrane</keyword>
<evidence type="ECO:0008006" key="4">
    <source>
        <dbReference type="Google" id="ProtNLM"/>
    </source>
</evidence>
<evidence type="ECO:0000313" key="2">
    <source>
        <dbReference type="EMBL" id="TSD13711.1"/>
    </source>
</evidence>
<name>A0A554N8I9_9EURY</name>
<dbReference type="RefSeq" id="WP_144262234.1">
    <property type="nucleotide sequence ID" value="NZ_QMDX01000006.1"/>
</dbReference>
<dbReference type="InterPro" id="IPR040493">
    <property type="entry name" value="DUF5518"/>
</dbReference>
<keyword evidence="1" id="KW-0472">Membrane</keyword>
<feature type="transmembrane region" description="Helical" evidence="1">
    <location>
        <begin position="93"/>
        <end position="119"/>
    </location>
</feature>
<dbReference type="OrthoDB" id="341846at2157"/>
<dbReference type="AlphaFoldDB" id="A0A554N8I9"/>
<accession>A0A554N8I9</accession>
<keyword evidence="1" id="KW-1133">Transmembrane helix</keyword>
<protein>
    <recommendedName>
        <fullName evidence="4">DUF5518 domain-containing protein</fullName>
    </recommendedName>
</protein>
<dbReference type="InParanoid" id="A0A554N8I9"/>
<feature type="transmembrane region" description="Helical" evidence="1">
    <location>
        <begin position="49"/>
        <end position="73"/>
    </location>
</feature>
<dbReference type="Proteomes" id="UP000319894">
    <property type="component" value="Unassembled WGS sequence"/>
</dbReference>
<proteinExistence type="predicted"/>
<sequence>MGQGDTLLNALAGAAVTIVLSFTGFSALLGGAVAGYLQEQGRGDGARVGAISGAIATLPFVLLVFAFGAFGLMGGMMMGRVGGPGAVGAGFGVLAFGLVLLLVLAWNVGLSALGGYLGVYVGQEFREGRADAA</sequence>
<evidence type="ECO:0000313" key="3">
    <source>
        <dbReference type="Proteomes" id="UP000319894"/>
    </source>
</evidence>